<organism evidence="2 3">
    <name type="scientific">Demequina activiva</name>
    <dbReference type="NCBI Taxonomy" id="1582364"/>
    <lineage>
        <taxon>Bacteria</taxon>
        <taxon>Bacillati</taxon>
        <taxon>Actinomycetota</taxon>
        <taxon>Actinomycetes</taxon>
        <taxon>Micrococcales</taxon>
        <taxon>Demequinaceae</taxon>
        <taxon>Demequina</taxon>
    </lineage>
</organism>
<dbReference type="RefSeq" id="WP_203657306.1">
    <property type="nucleotide sequence ID" value="NZ_BONR01000007.1"/>
</dbReference>
<dbReference type="EMBL" id="BONR01000007">
    <property type="protein sequence ID" value="GIG55616.1"/>
    <property type="molecule type" value="Genomic_DNA"/>
</dbReference>
<dbReference type="AlphaFoldDB" id="A0A919UKU3"/>
<name>A0A919UKU3_9MICO</name>
<dbReference type="Pfam" id="PF01663">
    <property type="entry name" value="Phosphodiest"/>
    <property type="match status" value="1"/>
</dbReference>
<dbReference type="Gene3D" id="3.40.720.10">
    <property type="entry name" value="Alkaline Phosphatase, subunit A"/>
    <property type="match status" value="1"/>
</dbReference>
<feature type="transmembrane region" description="Helical" evidence="1">
    <location>
        <begin position="78"/>
        <end position="95"/>
    </location>
</feature>
<dbReference type="SUPFAM" id="SSF53649">
    <property type="entry name" value="Alkaline phosphatase-like"/>
    <property type="match status" value="1"/>
</dbReference>
<feature type="transmembrane region" description="Helical" evidence="1">
    <location>
        <begin position="237"/>
        <end position="260"/>
    </location>
</feature>
<gene>
    <name evidence="2" type="ORF">Dac01nite_23680</name>
</gene>
<sequence length="833" mass="88817">MTGDARRRPLSVTALIILTALGGLLVLALGLLILAALAFAEEPVAQTADVVAVGVVFAVLGAAQVGVAVALARRRNGARVILTVVLAFGLLSAAYDALSGRQEDGTLTAALVVLNTVLVFFAWDAPARRWFQSERERRIGRSVSRTTRGPWRRAAEVLAQVAVLGLTIWVTPGVSADAWYSVVLAAVAVAIVTWALQPATLFVAGRFGWVGALAMALFAQAVTLGLALWWSPGIEVASVWWALFASWVFAILTAVLSWAFSVGTDDYLLVHASRMALDPSERPEDGQRGVIFVQLDGVPAPLLEEQMRAGNLPTISRWIRSGSHTWTGWTARVPSTTPVSQAGILHGGNENIPAFRWWDRELGRLLVANRPADAAVIEARVSNGRGLLADDGVSISNLFSGDATRSYLTMSALGRAGRAVNSSHSYSTFFAHPAGFSRALVLTVGEMLKELAQAWRQERRDVQPRVHRGGAYVLLRGVTNVMLRDLNLSLVVEQMSRGAKSVYVDFVDYDEIAHHAGVTRPESLASLYGLDGVVGTLERFAASGLAARDYDIVLVSDHGQSQGSTFLQRSGVSLEAFVAAHTGGRAVDVGRDREGAGAPAELLVRELAGEGSRSARAAQRAIARSDQRDDARDVDAVPVAPGSTEPSLAVVGSGNLGGIWFTDQDHGLELTEIEQLHPGLVGALAGHDVIAFAVVRTADGPVAIGRNGSRELHTGVVTGSDPLAGYPEQAASDFARASAFPDAPDIYVNSIYDPVLDEVAAFEELVGCHGGVGGWQTQPLLVYPAEWRIGRDLVDPRGRLHGADAVHRQLVRWLEELGHRAELADSEASAERG</sequence>
<dbReference type="InterPro" id="IPR002591">
    <property type="entry name" value="Phosphodiest/P_Trfase"/>
</dbReference>
<comment type="caution">
    <text evidence="2">The sequence shown here is derived from an EMBL/GenBank/DDBJ whole genome shotgun (WGS) entry which is preliminary data.</text>
</comment>
<keyword evidence="1" id="KW-0812">Transmembrane</keyword>
<evidence type="ECO:0000313" key="2">
    <source>
        <dbReference type="EMBL" id="GIG55616.1"/>
    </source>
</evidence>
<feature type="transmembrane region" description="Helical" evidence="1">
    <location>
        <begin position="51"/>
        <end position="71"/>
    </location>
</feature>
<proteinExistence type="predicted"/>
<keyword evidence="1" id="KW-1133">Transmembrane helix</keyword>
<dbReference type="Proteomes" id="UP000652354">
    <property type="component" value="Unassembled WGS sequence"/>
</dbReference>
<reference evidence="2" key="1">
    <citation type="submission" date="2021-01" db="EMBL/GenBank/DDBJ databases">
        <title>Whole genome shotgun sequence of Demequina activiva NBRC 110675.</title>
        <authorList>
            <person name="Komaki H."/>
            <person name="Tamura T."/>
        </authorList>
    </citation>
    <scope>NUCLEOTIDE SEQUENCE</scope>
    <source>
        <strain evidence="2">NBRC 110675</strain>
    </source>
</reference>
<evidence type="ECO:0000313" key="3">
    <source>
        <dbReference type="Proteomes" id="UP000652354"/>
    </source>
</evidence>
<feature type="transmembrane region" description="Helical" evidence="1">
    <location>
        <begin position="178"/>
        <end position="196"/>
    </location>
</feature>
<feature type="transmembrane region" description="Helical" evidence="1">
    <location>
        <begin position="208"/>
        <end position="231"/>
    </location>
</feature>
<feature type="transmembrane region" description="Helical" evidence="1">
    <location>
        <begin position="107"/>
        <end position="125"/>
    </location>
</feature>
<keyword evidence="1" id="KW-0472">Membrane</keyword>
<feature type="transmembrane region" description="Helical" evidence="1">
    <location>
        <begin position="12"/>
        <end position="39"/>
    </location>
</feature>
<protein>
    <submittedName>
        <fullName evidence="2">Membrane protein</fullName>
    </submittedName>
</protein>
<keyword evidence="3" id="KW-1185">Reference proteome</keyword>
<evidence type="ECO:0000256" key="1">
    <source>
        <dbReference type="SAM" id="Phobius"/>
    </source>
</evidence>
<dbReference type="InterPro" id="IPR017850">
    <property type="entry name" value="Alkaline_phosphatase_core_sf"/>
</dbReference>
<accession>A0A919UKU3</accession>